<gene>
    <name evidence="4" type="ORF">P5G50_17100</name>
</gene>
<proteinExistence type="predicted"/>
<dbReference type="SUPFAM" id="SSF52540">
    <property type="entry name" value="P-loop containing nucleoside triphosphate hydrolases"/>
    <property type="match status" value="1"/>
</dbReference>
<dbReference type="PROSITE" id="PS50893">
    <property type="entry name" value="ABC_TRANSPORTER_2"/>
    <property type="match status" value="1"/>
</dbReference>
<accession>A0ABT8KGQ7</accession>
<evidence type="ECO:0000256" key="1">
    <source>
        <dbReference type="ARBA" id="ARBA00022741"/>
    </source>
</evidence>
<dbReference type="EMBL" id="JAROCF010000001">
    <property type="protein sequence ID" value="MDN4616168.1"/>
    <property type="molecule type" value="Genomic_DNA"/>
</dbReference>
<dbReference type="RefSeq" id="WP_301212284.1">
    <property type="nucleotide sequence ID" value="NZ_JAROCF010000001.1"/>
</dbReference>
<dbReference type="SMART" id="SM00382">
    <property type="entry name" value="AAA"/>
    <property type="match status" value="1"/>
</dbReference>
<dbReference type="InterPro" id="IPR003593">
    <property type="entry name" value="AAA+_ATPase"/>
</dbReference>
<keyword evidence="5" id="KW-1185">Reference proteome</keyword>
<dbReference type="Pfam" id="PF00005">
    <property type="entry name" value="ABC_tran"/>
    <property type="match status" value="1"/>
</dbReference>
<keyword evidence="1" id="KW-0547">Nucleotide-binding</keyword>
<dbReference type="PANTHER" id="PTHR24220">
    <property type="entry name" value="IMPORT ATP-BINDING PROTEIN"/>
    <property type="match status" value="1"/>
</dbReference>
<evidence type="ECO:0000313" key="5">
    <source>
        <dbReference type="Proteomes" id="UP001174208"/>
    </source>
</evidence>
<dbReference type="Gene3D" id="3.40.50.300">
    <property type="entry name" value="P-loop containing nucleotide triphosphate hydrolases"/>
    <property type="match status" value="1"/>
</dbReference>
<sequence>MQITVAHASVRFGRRIVLHDFSAVFPTHRVTALTGPSGSGKSTLLSAMSGFTRLDSGRIAVGPGLDEPDPSLVAWVPQGSNALGARSARENVMMGALSRGVALSEAARLADEQLRILGLGERADTAAMLLSGGELQRVGFARALVSRRPIIFADEPSASLDEQNTKLLATVLHDLASVTTIVVATHDPLLVGAAQHQVSLRGRGG</sequence>
<dbReference type="InterPro" id="IPR017871">
    <property type="entry name" value="ABC_transporter-like_CS"/>
</dbReference>
<dbReference type="InterPro" id="IPR015854">
    <property type="entry name" value="ABC_transpr_LolD-like"/>
</dbReference>
<keyword evidence="2 4" id="KW-0067">ATP-binding</keyword>
<dbReference type="PROSITE" id="PS00211">
    <property type="entry name" value="ABC_TRANSPORTER_1"/>
    <property type="match status" value="1"/>
</dbReference>
<dbReference type="Proteomes" id="UP001174208">
    <property type="component" value="Unassembled WGS sequence"/>
</dbReference>
<name>A0ABT8KGQ7_9MICO</name>
<evidence type="ECO:0000259" key="3">
    <source>
        <dbReference type="PROSITE" id="PS50893"/>
    </source>
</evidence>
<reference evidence="4" key="1">
    <citation type="submission" date="2023-06" db="EMBL/GenBank/DDBJ databases">
        <title>MT1 and MT2 Draft Genomes of Novel Species.</title>
        <authorList>
            <person name="Venkateswaran K."/>
        </authorList>
    </citation>
    <scope>NUCLEOTIDE SEQUENCE</scope>
    <source>
        <strain evidence="4">F6_8S_P_1B</strain>
    </source>
</reference>
<protein>
    <submittedName>
        <fullName evidence="4">ATP-binding cassette domain-containing protein</fullName>
    </submittedName>
</protein>
<evidence type="ECO:0000313" key="4">
    <source>
        <dbReference type="EMBL" id="MDN4616168.1"/>
    </source>
</evidence>
<comment type="caution">
    <text evidence="4">The sequence shown here is derived from an EMBL/GenBank/DDBJ whole genome shotgun (WGS) entry which is preliminary data.</text>
</comment>
<organism evidence="4 5">
    <name type="scientific">Leifsonia williamsii</name>
    <dbReference type="NCBI Taxonomy" id="3035919"/>
    <lineage>
        <taxon>Bacteria</taxon>
        <taxon>Bacillati</taxon>
        <taxon>Actinomycetota</taxon>
        <taxon>Actinomycetes</taxon>
        <taxon>Micrococcales</taxon>
        <taxon>Microbacteriaceae</taxon>
        <taxon>Leifsonia</taxon>
    </lineage>
</organism>
<evidence type="ECO:0000256" key="2">
    <source>
        <dbReference type="ARBA" id="ARBA00022840"/>
    </source>
</evidence>
<dbReference type="InterPro" id="IPR003439">
    <property type="entry name" value="ABC_transporter-like_ATP-bd"/>
</dbReference>
<dbReference type="InterPro" id="IPR027417">
    <property type="entry name" value="P-loop_NTPase"/>
</dbReference>
<dbReference type="GO" id="GO:0005524">
    <property type="term" value="F:ATP binding"/>
    <property type="evidence" value="ECO:0007669"/>
    <property type="project" value="UniProtKB-KW"/>
</dbReference>
<feature type="domain" description="ABC transporter" evidence="3">
    <location>
        <begin position="3"/>
        <end position="204"/>
    </location>
</feature>